<accession>A0A8J1XMA9</accession>
<comment type="caution">
    <text evidence="1">The sequence shown here is derived from an EMBL/GenBank/DDBJ whole genome shotgun (WGS) entry which is preliminary data.</text>
</comment>
<dbReference type="SMART" id="SM00287">
    <property type="entry name" value="SH3b"/>
    <property type="match status" value="1"/>
</dbReference>
<keyword evidence="2" id="KW-1185">Reference proteome</keyword>
<evidence type="ECO:0000313" key="2">
    <source>
        <dbReference type="Proteomes" id="UP000749559"/>
    </source>
</evidence>
<dbReference type="AlphaFoldDB" id="A0A8J1XMA9"/>
<reference evidence="1" key="1">
    <citation type="submission" date="2022-03" db="EMBL/GenBank/DDBJ databases">
        <authorList>
            <person name="Martin C."/>
        </authorList>
    </citation>
    <scope>NUCLEOTIDE SEQUENCE</scope>
</reference>
<dbReference type="InterPro" id="IPR003646">
    <property type="entry name" value="SH3-like_bac-type"/>
</dbReference>
<dbReference type="PROSITE" id="PS51781">
    <property type="entry name" value="SH3B"/>
    <property type="match status" value="1"/>
</dbReference>
<dbReference type="Gene3D" id="2.30.30.40">
    <property type="entry name" value="SH3 Domains"/>
    <property type="match status" value="1"/>
</dbReference>
<organism evidence="1 2">
    <name type="scientific">Owenia fusiformis</name>
    <name type="common">Polychaete worm</name>
    <dbReference type="NCBI Taxonomy" id="6347"/>
    <lineage>
        <taxon>Eukaryota</taxon>
        <taxon>Metazoa</taxon>
        <taxon>Spiralia</taxon>
        <taxon>Lophotrochozoa</taxon>
        <taxon>Annelida</taxon>
        <taxon>Polychaeta</taxon>
        <taxon>Sedentaria</taxon>
        <taxon>Canalipalpata</taxon>
        <taxon>Sabellida</taxon>
        <taxon>Oweniida</taxon>
        <taxon>Oweniidae</taxon>
        <taxon>Owenia</taxon>
    </lineage>
</organism>
<gene>
    <name evidence="1" type="ORF">OFUS_LOCUS4991</name>
</gene>
<dbReference type="EMBL" id="CAIIXF020000002">
    <property type="protein sequence ID" value="CAH1778017.1"/>
    <property type="molecule type" value="Genomic_DNA"/>
</dbReference>
<name>A0A8J1XMA9_OWEFU</name>
<dbReference type="Proteomes" id="UP000749559">
    <property type="component" value="Unassembled WGS sequence"/>
</dbReference>
<sequence>MNKVQLVLCILGVLASVVTAQLGGRNPRFGTCLCVTGSSVNVRDNAGLNSRVIGSINRGQCYKYTGLKLTRDGYSWYTIDYNGRRGWVAGNYLIESAASRCQSGGGRPGCGRVDYRGYRVSDSQVRAKLVQIADLFCNRLWVTSGDRPNGRPGSHHYVGRAADFWIDGQSNNGGAMFDRIRRSGIMNTDYQVIWHGSRTCTGGEHIHIGRYTDGRRTCWVHEGTRPGNRCQYRCM</sequence>
<evidence type="ECO:0000313" key="1">
    <source>
        <dbReference type="EMBL" id="CAH1778017.1"/>
    </source>
</evidence>
<dbReference type="Pfam" id="PF08239">
    <property type="entry name" value="SH3_3"/>
    <property type="match status" value="1"/>
</dbReference>
<proteinExistence type="predicted"/>
<dbReference type="InterPro" id="IPR009045">
    <property type="entry name" value="Zn_M74/Hedgehog-like"/>
</dbReference>
<dbReference type="SUPFAM" id="SSF55166">
    <property type="entry name" value="Hedgehog/DD-peptidase"/>
    <property type="match status" value="1"/>
</dbReference>
<dbReference type="OrthoDB" id="6337871at2759"/>
<protein>
    <submittedName>
        <fullName evidence="1">Uncharacterized protein</fullName>
    </submittedName>
</protein>